<feature type="region of interest" description="Disordered" evidence="1">
    <location>
        <begin position="1"/>
        <end position="41"/>
    </location>
</feature>
<dbReference type="SUPFAM" id="SSF47699">
    <property type="entry name" value="Bifunctional inhibitor/lipid-transfer protein/seed storage 2S albumin"/>
    <property type="match status" value="1"/>
</dbReference>
<gene>
    <name evidence="3" type="ORF">C4D60_Mb04t35960</name>
</gene>
<reference evidence="3 4" key="1">
    <citation type="journal article" date="2019" name="Nat. Plants">
        <title>Genome sequencing of Musa balbisiana reveals subgenome evolution and function divergence in polyploid bananas.</title>
        <authorList>
            <person name="Yao X."/>
        </authorList>
    </citation>
    <scope>NUCLEOTIDE SEQUENCE [LARGE SCALE GENOMIC DNA]</scope>
    <source>
        <strain evidence="4">cv. DH-PKW</strain>
        <tissue evidence="3">Leaves</tissue>
    </source>
</reference>
<dbReference type="PANTHER" id="PTHR31731">
    <property type="match status" value="1"/>
</dbReference>
<evidence type="ECO:0000256" key="1">
    <source>
        <dbReference type="SAM" id="MobiDB-lite"/>
    </source>
</evidence>
<dbReference type="SMART" id="SM00499">
    <property type="entry name" value="AAI"/>
    <property type="match status" value="1"/>
</dbReference>
<feature type="domain" description="Bifunctional inhibitor/plant lipid transfer protein/seed storage helical" evidence="2">
    <location>
        <begin position="159"/>
        <end position="240"/>
    </location>
</feature>
<proteinExistence type="predicted"/>
<feature type="compositionally biased region" description="Basic and acidic residues" evidence="1">
    <location>
        <begin position="10"/>
        <end position="29"/>
    </location>
</feature>
<dbReference type="Proteomes" id="UP000317650">
    <property type="component" value="Chromosome 4"/>
</dbReference>
<dbReference type="STRING" id="52838.A0A4S8KH33"/>
<keyword evidence="4" id="KW-1185">Reference proteome</keyword>
<dbReference type="Gene3D" id="1.10.110.10">
    <property type="entry name" value="Plant lipid-transfer and hydrophobic proteins"/>
    <property type="match status" value="1"/>
</dbReference>
<dbReference type="InterPro" id="IPR027923">
    <property type="entry name" value="Hydrophob_seed_dom"/>
</dbReference>
<dbReference type="InterPro" id="IPR051636">
    <property type="entry name" value="Plant_LTP/defense-related"/>
</dbReference>
<comment type="caution">
    <text evidence="3">The sequence shown here is derived from an EMBL/GenBank/DDBJ whole genome shotgun (WGS) entry which is preliminary data.</text>
</comment>
<evidence type="ECO:0000313" key="3">
    <source>
        <dbReference type="EMBL" id="THU74682.1"/>
    </source>
</evidence>
<dbReference type="EMBL" id="PYDT01000001">
    <property type="protein sequence ID" value="THU74682.1"/>
    <property type="molecule type" value="Genomic_DNA"/>
</dbReference>
<evidence type="ECO:0000259" key="2">
    <source>
        <dbReference type="SMART" id="SM00499"/>
    </source>
</evidence>
<dbReference type="InterPro" id="IPR036312">
    <property type="entry name" value="Bifun_inhib/LTP/seed_sf"/>
</dbReference>
<dbReference type="Pfam" id="PF14547">
    <property type="entry name" value="Hydrophob_seed"/>
    <property type="match status" value="1"/>
</dbReference>
<feature type="compositionally biased region" description="Pro residues" evidence="1">
    <location>
        <begin position="118"/>
        <end position="141"/>
    </location>
</feature>
<feature type="compositionally biased region" description="Polar residues" evidence="1">
    <location>
        <begin position="30"/>
        <end position="41"/>
    </location>
</feature>
<dbReference type="CDD" id="cd01958">
    <property type="entry name" value="HPS_like"/>
    <property type="match status" value="1"/>
</dbReference>
<sequence>MIQASVTQTQRRERDTATHPESILTDRSESPSSDMHFSQYHPSGSLCSNAAGLFPGTRQRILESSFTRLVSAHYKSTNRPSAPFTVPMATKVLIRFLFVAAVLGSTASACGTCTHPTFPRPPSSKKPPKHLPPYTNPPVVGPPAEGGGALPGTPPPATCSLDILKLGLCLDVLGGLVHIGLGKPAENVCCPVLQGLLELEAATCLCTAIKLRLLDLDIYIPLALQVLITCGKDPAPGYLCPLS</sequence>
<feature type="region of interest" description="Disordered" evidence="1">
    <location>
        <begin position="118"/>
        <end position="148"/>
    </location>
</feature>
<name>A0A4S8KH33_MUSBA</name>
<protein>
    <recommendedName>
        <fullName evidence="2">Bifunctional inhibitor/plant lipid transfer protein/seed storage helical domain-containing protein</fullName>
    </recommendedName>
</protein>
<evidence type="ECO:0000313" key="4">
    <source>
        <dbReference type="Proteomes" id="UP000317650"/>
    </source>
</evidence>
<organism evidence="3 4">
    <name type="scientific">Musa balbisiana</name>
    <name type="common">Banana</name>
    <dbReference type="NCBI Taxonomy" id="52838"/>
    <lineage>
        <taxon>Eukaryota</taxon>
        <taxon>Viridiplantae</taxon>
        <taxon>Streptophyta</taxon>
        <taxon>Embryophyta</taxon>
        <taxon>Tracheophyta</taxon>
        <taxon>Spermatophyta</taxon>
        <taxon>Magnoliopsida</taxon>
        <taxon>Liliopsida</taxon>
        <taxon>Zingiberales</taxon>
        <taxon>Musaceae</taxon>
        <taxon>Musa</taxon>
    </lineage>
</organism>
<accession>A0A4S8KH33</accession>
<dbReference type="AlphaFoldDB" id="A0A4S8KH33"/>
<dbReference type="InterPro" id="IPR016140">
    <property type="entry name" value="Bifunc_inhib/LTP/seed_store"/>
</dbReference>